<sequence length="231" mass="26507">MDSTEHNGQQNMENHHGLQQQLVSKVSMKIPPFWKKNVEIWFLQVESQFSISGITTEVTKYHHIVASLDSEVAETVSDLICKPLSNQPYTDLKNRLITQFSKSEQTKLRLLQELELGDRKPSVLLQHMRALSGNNLSDTFLKSLFVQRMPSQYRPILAANINLDIDALAKMADQTIDFSSLMVQELDNNSPATTTSQEQLTILQRLERIEEIMSRSPAFTEVVRKHKENHF</sequence>
<dbReference type="PaxDb" id="121845-A0A3Q0J0V7"/>
<evidence type="ECO:0000259" key="1">
    <source>
        <dbReference type="Pfam" id="PF23055"/>
    </source>
</evidence>
<gene>
    <name evidence="3" type="primary">LOC113468941</name>
</gene>
<dbReference type="STRING" id="121845.A0A3Q0J0V7"/>
<dbReference type="PANTHER" id="PTHR33327:SF3">
    <property type="entry name" value="RNA-DIRECTED DNA POLYMERASE"/>
    <property type="match status" value="1"/>
</dbReference>
<dbReference type="AlphaFoldDB" id="A0A3Q0J0V7"/>
<dbReference type="Pfam" id="PF23055">
    <property type="entry name" value="DUF7041"/>
    <property type="match status" value="1"/>
</dbReference>
<evidence type="ECO:0000313" key="2">
    <source>
        <dbReference type="Proteomes" id="UP000079169"/>
    </source>
</evidence>
<dbReference type="InterPro" id="IPR055469">
    <property type="entry name" value="DUF7041"/>
</dbReference>
<proteinExistence type="predicted"/>
<feature type="domain" description="DUF7041" evidence="1">
    <location>
        <begin position="30"/>
        <end position="111"/>
    </location>
</feature>
<reference evidence="3" key="1">
    <citation type="submission" date="2025-08" db="UniProtKB">
        <authorList>
            <consortium name="RefSeq"/>
        </authorList>
    </citation>
    <scope>IDENTIFICATION</scope>
</reference>
<protein>
    <submittedName>
        <fullName evidence="3">Uncharacterized protein LOC113468941</fullName>
    </submittedName>
</protein>
<dbReference type="GeneID" id="113468941"/>
<dbReference type="KEGG" id="dci:113468941"/>
<organism evidence="2 3">
    <name type="scientific">Diaphorina citri</name>
    <name type="common">Asian citrus psyllid</name>
    <dbReference type="NCBI Taxonomy" id="121845"/>
    <lineage>
        <taxon>Eukaryota</taxon>
        <taxon>Metazoa</taxon>
        <taxon>Ecdysozoa</taxon>
        <taxon>Arthropoda</taxon>
        <taxon>Hexapoda</taxon>
        <taxon>Insecta</taxon>
        <taxon>Pterygota</taxon>
        <taxon>Neoptera</taxon>
        <taxon>Paraneoptera</taxon>
        <taxon>Hemiptera</taxon>
        <taxon>Sternorrhyncha</taxon>
        <taxon>Psylloidea</taxon>
        <taxon>Psyllidae</taxon>
        <taxon>Diaphorininae</taxon>
        <taxon>Diaphorina</taxon>
    </lineage>
</organism>
<dbReference type="RefSeq" id="XP_026682071.1">
    <property type="nucleotide sequence ID" value="XM_026826270.1"/>
</dbReference>
<name>A0A3Q0J0V7_DIACI</name>
<dbReference type="Proteomes" id="UP000079169">
    <property type="component" value="Unplaced"/>
</dbReference>
<evidence type="ECO:0000313" key="3">
    <source>
        <dbReference type="RefSeq" id="XP_026682071.1"/>
    </source>
</evidence>
<keyword evidence="2" id="KW-1185">Reference proteome</keyword>
<dbReference type="PANTHER" id="PTHR33327">
    <property type="entry name" value="ENDONUCLEASE"/>
    <property type="match status" value="1"/>
</dbReference>
<accession>A0A3Q0J0V7</accession>